<dbReference type="Gene3D" id="2.40.50.320">
    <property type="entry name" value="Copper binding periplasmic protein CusF"/>
    <property type="match status" value="1"/>
</dbReference>
<dbReference type="Pfam" id="PF11604">
    <property type="entry name" value="CusF_Ec"/>
    <property type="match status" value="1"/>
</dbReference>
<dbReference type="InterPro" id="IPR021647">
    <property type="entry name" value="CusF_Ec"/>
</dbReference>
<protein>
    <submittedName>
        <fullName evidence="2">Cu/Ag efflux protein CusF</fullName>
    </submittedName>
</protein>
<evidence type="ECO:0000313" key="2">
    <source>
        <dbReference type="EMBL" id="TQN07543.1"/>
    </source>
</evidence>
<feature type="signal peptide" evidence="1">
    <location>
        <begin position="1"/>
        <end position="27"/>
    </location>
</feature>
<sequence>MTSFPKSLPQWFALFAAALLTSAPAWAQAPASDSHAAHHTAAANAQQADLSEGEVTRVDVAALKVTLRHGELKNLNMPPMTMVFRVQDAALLAPLKAGDKVRFRAEQVKGAYYATRIEKAQ</sequence>
<dbReference type="AlphaFoldDB" id="A0A543LJG8"/>
<evidence type="ECO:0000256" key="1">
    <source>
        <dbReference type="SAM" id="SignalP"/>
    </source>
</evidence>
<accession>A0A543LJG8</accession>
<dbReference type="EMBL" id="VFPV01000001">
    <property type="protein sequence ID" value="TQN07543.1"/>
    <property type="molecule type" value="Genomic_DNA"/>
</dbReference>
<evidence type="ECO:0000313" key="3">
    <source>
        <dbReference type="Proteomes" id="UP000316993"/>
    </source>
</evidence>
<proteinExistence type="predicted"/>
<feature type="chain" id="PRO_5021763429" evidence="1">
    <location>
        <begin position="28"/>
        <end position="121"/>
    </location>
</feature>
<dbReference type="RefSeq" id="WP_142081394.1">
    <property type="nucleotide sequence ID" value="NZ_VFPV01000001.1"/>
</dbReference>
<comment type="caution">
    <text evidence="2">The sequence shown here is derived from an EMBL/GenBank/DDBJ whole genome shotgun (WGS) entry which is preliminary data.</text>
</comment>
<organism evidence="2 3">
    <name type="scientific">Acidovorax temperans</name>
    <dbReference type="NCBI Taxonomy" id="80878"/>
    <lineage>
        <taxon>Bacteria</taxon>
        <taxon>Pseudomonadati</taxon>
        <taxon>Pseudomonadota</taxon>
        <taxon>Betaproteobacteria</taxon>
        <taxon>Burkholderiales</taxon>
        <taxon>Comamonadaceae</taxon>
        <taxon>Acidovorax</taxon>
    </lineage>
</organism>
<dbReference type="InterPro" id="IPR042230">
    <property type="entry name" value="CusF_sf"/>
</dbReference>
<gene>
    <name evidence="2" type="ORF">BDD18_0674</name>
</gene>
<keyword evidence="1" id="KW-0732">Signal</keyword>
<dbReference type="Proteomes" id="UP000316993">
    <property type="component" value="Unassembled WGS sequence"/>
</dbReference>
<reference evidence="2 3" key="1">
    <citation type="submission" date="2019-06" db="EMBL/GenBank/DDBJ databases">
        <title>Genomic Encyclopedia of Archaeal and Bacterial Type Strains, Phase II (KMG-II): from individual species to whole genera.</title>
        <authorList>
            <person name="Goeker M."/>
        </authorList>
    </citation>
    <scope>NUCLEOTIDE SEQUENCE [LARGE SCALE GENOMIC DNA]</scope>
    <source>
        <strain evidence="2 3">DSM 7270</strain>
    </source>
</reference>
<name>A0A543LJG8_9BURK</name>